<organism evidence="1 2">
    <name type="scientific">Symbiodinium pilosum</name>
    <name type="common">Dinoflagellate</name>
    <dbReference type="NCBI Taxonomy" id="2952"/>
    <lineage>
        <taxon>Eukaryota</taxon>
        <taxon>Sar</taxon>
        <taxon>Alveolata</taxon>
        <taxon>Dinophyceae</taxon>
        <taxon>Suessiales</taxon>
        <taxon>Symbiodiniaceae</taxon>
        <taxon>Symbiodinium</taxon>
    </lineage>
</organism>
<dbReference type="Proteomes" id="UP000649617">
    <property type="component" value="Unassembled WGS sequence"/>
</dbReference>
<evidence type="ECO:0000313" key="2">
    <source>
        <dbReference type="Proteomes" id="UP000649617"/>
    </source>
</evidence>
<keyword evidence="2" id="KW-1185">Reference proteome</keyword>
<protein>
    <submittedName>
        <fullName evidence="1">RHM1 protein</fullName>
    </submittedName>
</protein>
<feature type="non-terminal residue" evidence="1">
    <location>
        <position position="1"/>
    </location>
</feature>
<name>A0A812Q7Q7_SYMPI</name>
<gene>
    <name evidence="1" type="primary">RHM1</name>
    <name evidence="1" type="ORF">SPIL2461_LOCUS9247</name>
</gene>
<proteinExistence type="predicted"/>
<evidence type="ECO:0000313" key="1">
    <source>
        <dbReference type="EMBL" id="CAE7379659.1"/>
    </source>
</evidence>
<sequence>MKPGSLATIGLPCSSFVFLNSGTSKRTPAAPLGREELGYIRRANSIAARVCLLILLLTARKCYWLVEQPSSSMFEEIPYFQHVMMIIRKFMKVHRTFFWMGCWGHFSSKGSLAYGTLGFIPKLAKRLTKKRKIRYGLSSEGVVKKGIDKRGRKVVSGGNLLRLTQEYPRKFCARVVKLHLMYL</sequence>
<dbReference type="EMBL" id="CAJNIZ010015948">
    <property type="protein sequence ID" value="CAE7379659.1"/>
    <property type="molecule type" value="Genomic_DNA"/>
</dbReference>
<accession>A0A812Q7Q7</accession>
<reference evidence="1" key="1">
    <citation type="submission" date="2021-02" db="EMBL/GenBank/DDBJ databases">
        <authorList>
            <person name="Dougan E. K."/>
            <person name="Rhodes N."/>
            <person name="Thang M."/>
            <person name="Chan C."/>
        </authorList>
    </citation>
    <scope>NUCLEOTIDE SEQUENCE</scope>
</reference>
<dbReference type="AlphaFoldDB" id="A0A812Q7Q7"/>
<comment type="caution">
    <text evidence="1">The sequence shown here is derived from an EMBL/GenBank/DDBJ whole genome shotgun (WGS) entry which is preliminary data.</text>
</comment>
<dbReference type="OrthoDB" id="436465at2759"/>